<gene>
    <name evidence="3" type="ORF">CAL27_09380</name>
    <name evidence="2" type="ORF">CEG14_05390</name>
</gene>
<dbReference type="OrthoDB" id="8521206at2"/>
<sequence>MPLYEPGPDTPALRAALARPDTRLVACFCAAWCDTCQEYRPKLEALAARYPAHTFAWIDIEDHPDLLGDEDVENFPTLLVRERGRTLFYGTMLPHIGHLERLLDSLGADAPAQATGLPEIEALLRDDAIAS</sequence>
<dbReference type="InterPro" id="IPR036249">
    <property type="entry name" value="Thioredoxin-like_sf"/>
</dbReference>
<dbReference type="RefSeq" id="WP_094825348.1">
    <property type="nucleotide sequence ID" value="NZ_NEVL01000002.1"/>
</dbReference>
<dbReference type="Gene3D" id="3.40.30.10">
    <property type="entry name" value="Glutaredoxin"/>
    <property type="match status" value="1"/>
</dbReference>
<dbReference type="EMBL" id="NEVL01000002">
    <property type="protein sequence ID" value="OZI38972.1"/>
    <property type="molecule type" value="Genomic_DNA"/>
</dbReference>
<evidence type="ECO:0000259" key="1">
    <source>
        <dbReference type="PROSITE" id="PS51352"/>
    </source>
</evidence>
<evidence type="ECO:0000313" key="3">
    <source>
        <dbReference type="EMBL" id="OZI65252.1"/>
    </source>
</evidence>
<organism evidence="2 5">
    <name type="scientific">Bordetella genomosp. 1</name>
    <dbReference type="NCBI Taxonomy" id="1395607"/>
    <lineage>
        <taxon>Bacteria</taxon>
        <taxon>Pseudomonadati</taxon>
        <taxon>Pseudomonadota</taxon>
        <taxon>Betaproteobacteria</taxon>
        <taxon>Burkholderiales</taxon>
        <taxon>Alcaligenaceae</taxon>
        <taxon>Bordetella</taxon>
    </lineage>
</organism>
<dbReference type="SUPFAM" id="SSF52833">
    <property type="entry name" value="Thioredoxin-like"/>
    <property type="match status" value="1"/>
</dbReference>
<keyword evidence="4" id="KW-1185">Reference proteome</keyword>
<dbReference type="Proteomes" id="UP000217005">
    <property type="component" value="Unassembled WGS sequence"/>
</dbReference>
<feature type="domain" description="Thioredoxin" evidence="1">
    <location>
        <begin position="1"/>
        <end position="108"/>
    </location>
</feature>
<evidence type="ECO:0000313" key="4">
    <source>
        <dbReference type="Proteomes" id="UP000216354"/>
    </source>
</evidence>
<dbReference type="Pfam" id="PF00085">
    <property type="entry name" value="Thioredoxin"/>
    <property type="match status" value="1"/>
</dbReference>
<dbReference type="PROSITE" id="PS51352">
    <property type="entry name" value="THIOREDOXIN_2"/>
    <property type="match status" value="1"/>
</dbReference>
<dbReference type="CDD" id="cd02947">
    <property type="entry name" value="TRX_family"/>
    <property type="match status" value="1"/>
</dbReference>
<comment type="caution">
    <text evidence="2">The sequence shown here is derived from an EMBL/GenBank/DDBJ whole genome shotgun (WGS) entry which is preliminary data.</text>
</comment>
<dbReference type="InterPro" id="IPR013766">
    <property type="entry name" value="Thioredoxin_domain"/>
</dbReference>
<dbReference type="AlphaFoldDB" id="A0A261SPR2"/>
<reference evidence="2 5" key="1">
    <citation type="submission" date="2017-05" db="EMBL/GenBank/DDBJ databases">
        <title>Complete and WGS of Bordetella genogroups.</title>
        <authorList>
            <person name="Spilker T."/>
            <person name="LiPuma J."/>
        </authorList>
    </citation>
    <scope>NUCLEOTIDE SEQUENCE [LARGE SCALE GENOMIC DNA]</scope>
    <source>
        <strain evidence="2 5">AU17610</strain>
    </source>
</reference>
<evidence type="ECO:0000313" key="5">
    <source>
        <dbReference type="Proteomes" id="UP000217005"/>
    </source>
</evidence>
<proteinExistence type="predicted"/>
<name>A0A261SPR2_9BORD</name>
<accession>A0A261SPR2</accession>
<reference evidence="3 4" key="2">
    <citation type="submission" date="2017-05" db="EMBL/GenBank/DDBJ databases">
        <title>Complete and WGS of Bordetella genogroups.</title>
        <authorList>
            <person name="Spilker T."/>
            <person name="Lipuma J."/>
        </authorList>
    </citation>
    <scope>NUCLEOTIDE SEQUENCE [LARGE SCALE GENOMIC DNA]</scope>
    <source>
        <strain evidence="3 4">AU9795</strain>
    </source>
</reference>
<protein>
    <submittedName>
        <fullName evidence="2">Thiol reductase thioredoxin</fullName>
    </submittedName>
</protein>
<dbReference type="EMBL" id="NEVR01000002">
    <property type="protein sequence ID" value="OZI65252.1"/>
    <property type="molecule type" value="Genomic_DNA"/>
</dbReference>
<dbReference type="Proteomes" id="UP000216354">
    <property type="component" value="Unassembled WGS sequence"/>
</dbReference>
<evidence type="ECO:0000313" key="2">
    <source>
        <dbReference type="EMBL" id="OZI38972.1"/>
    </source>
</evidence>